<dbReference type="Proteomes" id="UP000218231">
    <property type="component" value="Unassembled WGS sequence"/>
</dbReference>
<accession>A0A2A2LTD1</accession>
<dbReference type="EMBL" id="LIAE01006455">
    <property type="protein sequence ID" value="PAV89400.1"/>
    <property type="molecule type" value="Genomic_DNA"/>
</dbReference>
<feature type="compositionally biased region" description="Basic and acidic residues" evidence="1">
    <location>
        <begin position="80"/>
        <end position="91"/>
    </location>
</feature>
<feature type="compositionally biased region" description="Basic and acidic residues" evidence="1">
    <location>
        <begin position="1"/>
        <end position="20"/>
    </location>
</feature>
<evidence type="ECO:0000313" key="2">
    <source>
        <dbReference type="EMBL" id="PAV89400.1"/>
    </source>
</evidence>
<name>A0A2A2LTD1_9BILA</name>
<dbReference type="AlphaFoldDB" id="A0A2A2LTD1"/>
<gene>
    <name evidence="2" type="ORF">WR25_11929</name>
</gene>
<reference evidence="2 3" key="1">
    <citation type="journal article" date="2017" name="Curr. Biol.">
        <title>Genome architecture and evolution of a unichromosomal asexual nematode.</title>
        <authorList>
            <person name="Fradin H."/>
            <person name="Zegar C."/>
            <person name="Gutwein M."/>
            <person name="Lucas J."/>
            <person name="Kovtun M."/>
            <person name="Corcoran D."/>
            <person name="Baugh L.R."/>
            <person name="Kiontke K."/>
            <person name="Gunsalus K."/>
            <person name="Fitch D.H."/>
            <person name="Piano F."/>
        </authorList>
    </citation>
    <scope>NUCLEOTIDE SEQUENCE [LARGE SCALE GENOMIC DNA]</scope>
    <source>
        <strain evidence="2">PF1309</strain>
    </source>
</reference>
<keyword evidence="3" id="KW-1185">Reference proteome</keyword>
<sequence length="91" mass="10678">MPFKEKSRGGKITKEKESKAAQRSSLNCKRKVEKNEKIKRKQKKAAFLQLVRLYGSLIAARYVLEGRAREEGNTPNDSCRVQRKEWEVRQR</sequence>
<feature type="region of interest" description="Disordered" evidence="1">
    <location>
        <begin position="70"/>
        <end position="91"/>
    </location>
</feature>
<evidence type="ECO:0000313" key="3">
    <source>
        <dbReference type="Proteomes" id="UP000218231"/>
    </source>
</evidence>
<proteinExistence type="predicted"/>
<dbReference type="OrthoDB" id="102442at2759"/>
<comment type="caution">
    <text evidence="2">The sequence shown here is derived from an EMBL/GenBank/DDBJ whole genome shotgun (WGS) entry which is preliminary data.</text>
</comment>
<evidence type="ECO:0000256" key="1">
    <source>
        <dbReference type="SAM" id="MobiDB-lite"/>
    </source>
</evidence>
<protein>
    <submittedName>
        <fullName evidence="2">Uncharacterized protein</fullName>
    </submittedName>
</protein>
<organism evidence="2 3">
    <name type="scientific">Diploscapter pachys</name>
    <dbReference type="NCBI Taxonomy" id="2018661"/>
    <lineage>
        <taxon>Eukaryota</taxon>
        <taxon>Metazoa</taxon>
        <taxon>Ecdysozoa</taxon>
        <taxon>Nematoda</taxon>
        <taxon>Chromadorea</taxon>
        <taxon>Rhabditida</taxon>
        <taxon>Rhabditina</taxon>
        <taxon>Rhabditomorpha</taxon>
        <taxon>Rhabditoidea</taxon>
        <taxon>Rhabditidae</taxon>
        <taxon>Diploscapter</taxon>
    </lineage>
</organism>
<feature type="region of interest" description="Disordered" evidence="1">
    <location>
        <begin position="1"/>
        <end position="30"/>
    </location>
</feature>